<organism evidence="1 2">
    <name type="scientific">Methanofollis liminatans DSM 4140</name>
    <dbReference type="NCBI Taxonomy" id="28892"/>
    <lineage>
        <taxon>Archaea</taxon>
        <taxon>Methanobacteriati</taxon>
        <taxon>Methanobacteriota</taxon>
        <taxon>Stenosarchaea group</taxon>
        <taxon>Methanomicrobia</taxon>
        <taxon>Methanomicrobiales</taxon>
        <taxon>Methanomicrobiaceae</taxon>
        <taxon>Methanofollis</taxon>
    </lineage>
</organism>
<proteinExistence type="predicted"/>
<gene>
    <name evidence="1" type="ORF">Metli_1598</name>
</gene>
<keyword evidence="2" id="KW-1185">Reference proteome</keyword>
<dbReference type="STRING" id="28892.Metli_1598"/>
<name>J0S100_9EURY</name>
<evidence type="ECO:0000313" key="2">
    <source>
        <dbReference type="Proteomes" id="UP000005095"/>
    </source>
</evidence>
<accession>J0S100</accession>
<dbReference type="EMBL" id="CM001555">
    <property type="protein sequence ID" value="EJG07546.1"/>
    <property type="molecule type" value="Genomic_DNA"/>
</dbReference>
<dbReference type="Proteomes" id="UP000005095">
    <property type="component" value="Chromosome"/>
</dbReference>
<dbReference type="HOGENOM" id="CLU_161792_0_0_2"/>
<sequence>MAPGTDLGVKTEEFDWAVYHAIAWNRAATLPALIDYMGGDAAAVESSVRRLTSYLLIEQRGDDLRTLSIEESLLTCQIRHGSGTPLEIENGVIKIPDYARKGENR</sequence>
<protein>
    <submittedName>
        <fullName evidence="1">Uncharacterized protein</fullName>
    </submittedName>
</protein>
<dbReference type="AlphaFoldDB" id="J0S100"/>
<evidence type="ECO:0000313" key="1">
    <source>
        <dbReference type="EMBL" id="EJG07546.1"/>
    </source>
</evidence>
<reference evidence="1 2" key="1">
    <citation type="submission" date="2011-08" db="EMBL/GenBank/DDBJ databases">
        <title>The complete genome of Methanofollis liminatans DSM 4140.</title>
        <authorList>
            <consortium name="US DOE Joint Genome Institute (JGI-PGF)"/>
            <person name="Lucas S."/>
            <person name="Han J."/>
            <person name="Lapidus A."/>
            <person name="Bruce D."/>
            <person name="Goodwin L."/>
            <person name="Pitluck S."/>
            <person name="Peters L."/>
            <person name="Kyrpides N."/>
            <person name="Mavromatis K."/>
            <person name="Ivanova N."/>
            <person name="Mikhailova N."/>
            <person name="Lu M."/>
            <person name="Detter J.C."/>
            <person name="Tapia R."/>
            <person name="Han C."/>
            <person name="Land M."/>
            <person name="Hauser L."/>
            <person name="Markowitz V."/>
            <person name="Cheng J.-F."/>
            <person name="Hugenholtz P."/>
            <person name="Woyke T."/>
            <person name="Wu D."/>
            <person name="Spring S."/>
            <person name="Schuler E."/>
            <person name="Brambilla E."/>
            <person name="Klenk H.-P."/>
            <person name="Eisen J.A."/>
        </authorList>
    </citation>
    <scope>NUCLEOTIDE SEQUENCE [LARGE SCALE GENOMIC DNA]</scope>
    <source>
        <strain evidence="1 2">DSM 4140</strain>
    </source>
</reference>